<feature type="compositionally biased region" description="Low complexity" evidence="1">
    <location>
        <begin position="234"/>
        <end position="249"/>
    </location>
</feature>
<dbReference type="EMBL" id="MTJN01000002">
    <property type="protein sequence ID" value="OOV07011.1"/>
    <property type="molecule type" value="Genomic_DNA"/>
</dbReference>
<dbReference type="RefSeq" id="WP_078364840.1">
    <property type="nucleotide sequence ID" value="NZ_MTJN01000002.1"/>
</dbReference>
<keyword evidence="3" id="KW-1185">Reference proteome</keyword>
<dbReference type="Proteomes" id="UP000190750">
    <property type="component" value="Unassembled WGS sequence"/>
</dbReference>
<organism evidence="2 3">
    <name type="scientific">Rhodoferax fermentans</name>
    <dbReference type="NCBI Taxonomy" id="28066"/>
    <lineage>
        <taxon>Bacteria</taxon>
        <taxon>Pseudomonadati</taxon>
        <taxon>Pseudomonadota</taxon>
        <taxon>Betaproteobacteria</taxon>
        <taxon>Burkholderiales</taxon>
        <taxon>Comamonadaceae</taxon>
        <taxon>Rhodoferax</taxon>
    </lineage>
</organism>
<name>A0A1T1ASD1_RHOFE</name>
<evidence type="ECO:0000313" key="3">
    <source>
        <dbReference type="Proteomes" id="UP000190750"/>
    </source>
</evidence>
<gene>
    <name evidence="2" type="ORF">RF819_10000</name>
</gene>
<dbReference type="OrthoDB" id="9153162at2"/>
<evidence type="ECO:0000313" key="2">
    <source>
        <dbReference type="EMBL" id="OOV07011.1"/>
    </source>
</evidence>
<evidence type="ECO:0000256" key="1">
    <source>
        <dbReference type="SAM" id="MobiDB-lite"/>
    </source>
</evidence>
<sequence length="249" mass="26730">MWRLMVLLLVLLNLGVFARGQGWLLAYGLGPTQQHEPQRLAQQIHPEALVVLTDKADAAQVAASAPEPAPASTSAEPVASSCWQSGELNEAQVDTLRPLLAAKLPPEAWVLDESRLPARWMVYMGPYNQATELAKKREQLTDLKVKFFVLSNTALSPGFSLGVFSTEESAKTGLQDLVKRGVRSARVIQERQASVTYHLRLPSISAANQAALDSLQAALPGKPLVLCPQPLTPPEQAAASAPSAATSQP</sequence>
<dbReference type="STRING" id="28066.RF819_10000"/>
<accession>A0A1T1ASD1</accession>
<comment type="caution">
    <text evidence="2">The sequence shown here is derived from an EMBL/GenBank/DDBJ whole genome shotgun (WGS) entry which is preliminary data.</text>
</comment>
<feature type="region of interest" description="Disordered" evidence="1">
    <location>
        <begin position="228"/>
        <end position="249"/>
    </location>
</feature>
<reference evidence="2 3" key="1">
    <citation type="submission" date="2017-01" db="EMBL/GenBank/DDBJ databases">
        <title>Genome sequencing of Rhodoferax fermentans JCM 7819.</title>
        <authorList>
            <person name="Kim Y.J."/>
            <person name="Farh M.E.-A."/>
            <person name="Yang D.-C."/>
        </authorList>
    </citation>
    <scope>NUCLEOTIDE SEQUENCE [LARGE SCALE GENOMIC DNA]</scope>
    <source>
        <strain evidence="2 3">JCM 7819</strain>
    </source>
</reference>
<proteinExistence type="predicted"/>
<protein>
    <recommendedName>
        <fullName evidence="4">SPOR domain-containing protein</fullName>
    </recommendedName>
</protein>
<evidence type="ECO:0008006" key="4">
    <source>
        <dbReference type="Google" id="ProtNLM"/>
    </source>
</evidence>
<dbReference type="AlphaFoldDB" id="A0A1T1ASD1"/>